<accession>A0A1I5W9E8</accession>
<dbReference type="InterPro" id="IPR027417">
    <property type="entry name" value="P-loop_NTPase"/>
</dbReference>
<dbReference type="PROSITE" id="PS00211">
    <property type="entry name" value="ABC_TRANSPORTER_1"/>
    <property type="match status" value="1"/>
</dbReference>
<keyword evidence="4 6" id="KW-0067">ATP-binding</keyword>
<proteinExistence type="inferred from homology"/>
<dbReference type="EMBL" id="FOXI01000025">
    <property type="protein sequence ID" value="SFQ16370.1"/>
    <property type="molecule type" value="Genomic_DNA"/>
</dbReference>
<dbReference type="SMART" id="SM00382">
    <property type="entry name" value="AAA"/>
    <property type="match status" value="1"/>
</dbReference>
<dbReference type="Pfam" id="PF00005">
    <property type="entry name" value="ABC_tran"/>
    <property type="match status" value="1"/>
</dbReference>
<comment type="similarity">
    <text evidence="1">Belongs to the ABC transporter superfamily.</text>
</comment>
<dbReference type="InterPro" id="IPR050319">
    <property type="entry name" value="ABC_transp_ATP-bind"/>
</dbReference>
<dbReference type="PROSITE" id="PS50893">
    <property type="entry name" value="ABC_TRANSPORTER_2"/>
    <property type="match status" value="1"/>
</dbReference>
<evidence type="ECO:0000256" key="2">
    <source>
        <dbReference type="ARBA" id="ARBA00022448"/>
    </source>
</evidence>
<reference evidence="7" key="1">
    <citation type="submission" date="2016-10" db="EMBL/GenBank/DDBJ databases">
        <authorList>
            <person name="Varghese N."/>
            <person name="Submissions S."/>
        </authorList>
    </citation>
    <scope>NUCLEOTIDE SEQUENCE [LARGE SCALE GENOMIC DNA]</scope>
    <source>
        <strain evidence="7">CGMCC 1.10329</strain>
    </source>
</reference>
<evidence type="ECO:0000256" key="3">
    <source>
        <dbReference type="ARBA" id="ARBA00022741"/>
    </source>
</evidence>
<dbReference type="Gene3D" id="3.40.50.300">
    <property type="entry name" value="P-loop containing nucleotide triphosphate hydrolases"/>
    <property type="match status" value="1"/>
</dbReference>
<dbReference type="InterPro" id="IPR013563">
    <property type="entry name" value="Oligopep_ABC_C"/>
</dbReference>
<keyword evidence="2" id="KW-0813">Transport</keyword>
<dbReference type="GO" id="GO:0055085">
    <property type="term" value="P:transmembrane transport"/>
    <property type="evidence" value="ECO:0007669"/>
    <property type="project" value="UniProtKB-ARBA"/>
</dbReference>
<dbReference type="AlphaFoldDB" id="A0A1I5W9E8"/>
<protein>
    <submittedName>
        <fullName evidence="6">Peptide/nickel transport system ATP-binding protein/oligopeptide transport system ATP-binding protein</fullName>
    </submittedName>
</protein>
<dbReference type="GO" id="GO:0016887">
    <property type="term" value="F:ATP hydrolysis activity"/>
    <property type="evidence" value="ECO:0007669"/>
    <property type="project" value="InterPro"/>
</dbReference>
<dbReference type="GO" id="GO:0015833">
    <property type="term" value="P:peptide transport"/>
    <property type="evidence" value="ECO:0007669"/>
    <property type="project" value="InterPro"/>
</dbReference>
<dbReference type="SUPFAM" id="SSF52540">
    <property type="entry name" value="P-loop containing nucleoside triphosphate hydrolases"/>
    <property type="match status" value="1"/>
</dbReference>
<dbReference type="InterPro" id="IPR003439">
    <property type="entry name" value="ABC_transporter-like_ATP-bd"/>
</dbReference>
<dbReference type="CDD" id="cd03257">
    <property type="entry name" value="ABC_NikE_OppD_transporters"/>
    <property type="match status" value="1"/>
</dbReference>
<dbReference type="RefSeq" id="WP_074880823.1">
    <property type="nucleotide sequence ID" value="NZ_FOXI01000025.1"/>
</dbReference>
<dbReference type="GO" id="GO:0005524">
    <property type="term" value="F:ATP binding"/>
    <property type="evidence" value="ECO:0007669"/>
    <property type="project" value="UniProtKB-KW"/>
</dbReference>
<evidence type="ECO:0000313" key="6">
    <source>
        <dbReference type="EMBL" id="SFQ16370.1"/>
    </source>
</evidence>
<feature type="domain" description="ABC transporter" evidence="5">
    <location>
        <begin position="4"/>
        <end position="256"/>
    </location>
</feature>
<evidence type="ECO:0000313" key="7">
    <source>
        <dbReference type="Proteomes" id="UP000183769"/>
    </source>
</evidence>
<organism evidence="6 7">
    <name type="scientific">Halolamina pelagica</name>
    <dbReference type="NCBI Taxonomy" id="699431"/>
    <lineage>
        <taxon>Archaea</taxon>
        <taxon>Methanobacteriati</taxon>
        <taxon>Methanobacteriota</taxon>
        <taxon>Stenosarchaea group</taxon>
        <taxon>Halobacteria</taxon>
        <taxon>Halobacteriales</taxon>
        <taxon>Haloferacaceae</taxon>
    </lineage>
</organism>
<keyword evidence="7" id="KW-1185">Reference proteome</keyword>
<evidence type="ECO:0000259" key="5">
    <source>
        <dbReference type="PROSITE" id="PS50893"/>
    </source>
</evidence>
<dbReference type="PANTHER" id="PTHR43776:SF7">
    <property type="entry name" value="D,D-DIPEPTIDE TRANSPORT ATP-BINDING PROTEIN DDPF-RELATED"/>
    <property type="match status" value="1"/>
</dbReference>
<dbReference type="NCBIfam" id="TIGR01727">
    <property type="entry name" value="oligo_HPY"/>
    <property type="match status" value="1"/>
</dbReference>
<evidence type="ECO:0000256" key="1">
    <source>
        <dbReference type="ARBA" id="ARBA00005417"/>
    </source>
</evidence>
<dbReference type="Pfam" id="PF08352">
    <property type="entry name" value="oligo_HPY"/>
    <property type="match status" value="1"/>
</dbReference>
<dbReference type="InterPro" id="IPR003593">
    <property type="entry name" value="AAA+_ATPase"/>
</dbReference>
<gene>
    <name evidence="6" type="ORF">SAMN05216277_1258</name>
</gene>
<dbReference type="OrthoDB" id="18209at2157"/>
<evidence type="ECO:0000256" key="4">
    <source>
        <dbReference type="ARBA" id="ARBA00022840"/>
    </source>
</evidence>
<name>A0A1I5W9E8_9EURY</name>
<dbReference type="PANTHER" id="PTHR43776">
    <property type="entry name" value="TRANSPORT ATP-BINDING PROTEIN"/>
    <property type="match status" value="1"/>
</dbReference>
<keyword evidence="3" id="KW-0547">Nucleotide-binding</keyword>
<dbReference type="FunFam" id="3.40.50.300:FF:000016">
    <property type="entry name" value="Oligopeptide ABC transporter ATP-binding component"/>
    <property type="match status" value="1"/>
</dbReference>
<dbReference type="Proteomes" id="UP000183769">
    <property type="component" value="Unassembled WGS sequence"/>
</dbReference>
<dbReference type="InterPro" id="IPR017871">
    <property type="entry name" value="ABC_transporter-like_CS"/>
</dbReference>
<sequence length="331" mass="36652">MSLVEAQGLRKYFSTGSGFVARYFSDERVHAVDGVDLEIERGQTMGLVGESGCGKSTLGNLLMRIHEPTEGTVSFGGTDITALSGSELRPYRSEMQMVFQNPQNSLNPKHSVGKILRKAIEFHDVAQGDEADALARQYLSDVGLRPEHVERYPHEFSGGQQQRIAIARALSVDPEFIVLDEPVSALDVSVQAKILDLIEELKVEYDLTLLFITHDLNVVRHVCDEVSVMYLGEIVENAPTPELFEDPYHPYTRALFDSITLPEPGELEAGGGIKGETPSPIDPPSGCRFRTRCPEAMEECETVNPELVERERDTTAGTRRTACHLYDAVDD</sequence>